<sequence length="128" mass="14517">MVMNFVIQIIYWPANGGEYILYEYPAEKMIESEAYNKCIEIENTEPLLPNGIYFDYGCMSASYRKEEQQSKKCRAFNFGVIAFGDGKKAIPVLDKDLLELLRGNKVGEGLPIIKSWLAGWHSANILAN</sequence>
<keyword evidence="4" id="KW-1185">Reference proteome</keyword>
<evidence type="ECO:0000313" key="2">
    <source>
        <dbReference type="EMBL" id="WXA41864.1"/>
    </source>
</evidence>
<accession>A0A1U7MA80</accession>
<proteinExistence type="predicted"/>
<dbReference type="KEGG" id="ssph:SPSPH_046760"/>
<name>A0A1U7MA80_9FIRM</name>
<geneLocation type="plasmid" evidence="2 3">
    <name>pSSP59</name>
</geneLocation>
<keyword evidence="2" id="KW-0614">Plasmid</keyword>
<dbReference type="Proteomes" id="UP000245702">
    <property type="component" value="Unassembled WGS sequence"/>
</dbReference>
<evidence type="ECO:0000313" key="4">
    <source>
        <dbReference type="Proteomes" id="UP000245702"/>
    </source>
</evidence>
<organism evidence="2 3">
    <name type="scientific">Sporomusa sphaeroides DSM 2875</name>
    <dbReference type="NCBI Taxonomy" id="1337886"/>
    <lineage>
        <taxon>Bacteria</taxon>
        <taxon>Bacillati</taxon>
        <taxon>Bacillota</taxon>
        <taxon>Negativicutes</taxon>
        <taxon>Selenomonadales</taxon>
        <taxon>Sporomusaceae</taxon>
        <taxon>Sporomusa</taxon>
    </lineage>
</organism>
<reference evidence="1 4" key="1">
    <citation type="submission" date="2016-01" db="EMBL/GenBank/DDBJ databases">
        <authorList>
            <person name="Brown R."/>
        </authorList>
    </citation>
    <scope>NUCLEOTIDE SEQUENCE [LARGE SCALE GENOMIC DNA]</scope>
    <source>
        <strain evidence="1">Sporomusa sphaeroides DSM 2875</strain>
    </source>
</reference>
<evidence type="ECO:0000313" key="3">
    <source>
        <dbReference type="Proteomes" id="UP000186950"/>
    </source>
</evidence>
<dbReference type="EMBL" id="FCOW01000038">
    <property type="protein sequence ID" value="CVK21564.1"/>
    <property type="molecule type" value="Genomic_DNA"/>
</dbReference>
<dbReference type="AlphaFoldDB" id="A0A1U7MA80"/>
<evidence type="ECO:0000313" key="1">
    <source>
        <dbReference type="EMBL" id="CVK21564.1"/>
    </source>
</evidence>
<gene>
    <name evidence="2" type="ORF">SPSPH_046760</name>
    <name evidence="1" type="ORF">SSPH_04256</name>
</gene>
<protein>
    <submittedName>
        <fullName evidence="2">Uncharacterized protein</fullName>
    </submittedName>
</protein>
<reference evidence="2" key="2">
    <citation type="submission" date="2024-03" db="EMBL/GenBank/DDBJ databases">
        <title>Complete genome sequence of Sporomusa sphaeroides DSM 2875T isolated from mud of the Leine river and Sporomusa ovata DSM 2662T isolated from sugar beet leaf silage.</title>
        <authorList>
            <person name="Boeer T."/>
            <person name="Lueschen A."/>
            <person name="Daniel R."/>
            <person name="Poehlein A."/>
        </authorList>
    </citation>
    <scope>NUCLEOTIDE SEQUENCE</scope>
    <source>
        <strain evidence="2">DSM 2875</strain>
        <plasmid evidence="2">pSSP59</plasmid>
    </source>
</reference>
<dbReference type="EMBL" id="CP146992">
    <property type="protein sequence ID" value="WXA41864.1"/>
    <property type="molecule type" value="Genomic_DNA"/>
</dbReference>
<dbReference type="Proteomes" id="UP000186950">
    <property type="component" value="Plasmid pSSP59"/>
</dbReference>